<organism evidence="2 3">
    <name type="scientific">Brachionus plicatilis</name>
    <name type="common">Marine rotifer</name>
    <name type="synonym">Brachionus muelleri</name>
    <dbReference type="NCBI Taxonomy" id="10195"/>
    <lineage>
        <taxon>Eukaryota</taxon>
        <taxon>Metazoa</taxon>
        <taxon>Spiralia</taxon>
        <taxon>Gnathifera</taxon>
        <taxon>Rotifera</taxon>
        <taxon>Eurotatoria</taxon>
        <taxon>Monogononta</taxon>
        <taxon>Pseudotrocha</taxon>
        <taxon>Ploima</taxon>
        <taxon>Brachionidae</taxon>
        <taxon>Brachionus</taxon>
    </lineage>
</organism>
<dbReference type="Proteomes" id="UP000276133">
    <property type="component" value="Unassembled WGS sequence"/>
</dbReference>
<evidence type="ECO:0000256" key="1">
    <source>
        <dbReference type="SAM" id="MobiDB-lite"/>
    </source>
</evidence>
<accession>A0A3M7QNJ1</accession>
<evidence type="ECO:0000313" key="3">
    <source>
        <dbReference type="Proteomes" id="UP000276133"/>
    </source>
</evidence>
<gene>
    <name evidence="2" type="ORF">BpHYR1_052468</name>
</gene>
<proteinExistence type="predicted"/>
<evidence type="ECO:0000313" key="2">
    <source>
        <dbReference type="EMBL" id="RNA12966.1"/>
    </source>
</evidence>
<protein>
    <submittedName>
        <fullName evidence="2">Uncharacterized protein</fullName>
    </submittedName>
</protein>
<comment type="caution">
    <text evidence="2">The sequence shown here is derived from an EMBL/GenBank/DDBJ whole genome shotgun (WGS) entry which is preliminary data.</text>
</comment>
<dbReference type="AlphaFoldDB" id="A0A3M7QNJ1"/>
<feature type="region of interest" description="Disordered" evidence="1">
    <location>
        <begin position="24"/>
        <end position="57"/>
    </location>
</feature>
<keyword evidence="3" id="KW-1185">Reference proteome</keyword>
<name>A0A3M7QNJ1_BRAPC</name>
<sequence length="65" mass="7306">MPNIKRLDKVLNAEIYKKIGIDPLDLQPKKTGQNGATLVTPADPKYLQSTDDDDDDDDEVMFDNL</sequence>
<reference evidence="2 3" key="1">
    <citation type="journal article" date="2018" name="Sci. Rep.">
        <title>Genomic signatures of local adaptation to the degree of environmental predictability in rotifers.</title>
        <authorList>
            <person name="Franch-Gras L."/>
            <person name="Hahn C."/>
            <person name="Garcia-Roger E.M."/>
            <person name="Carmona M.J."/>
            <person name="Serra M."/>
            <person name="Gomez A."/>
        </authorList>
    </citation>
    <scope>NUCLEOTIDE SEQUENCE [LARGE SCALE GENOMIC DNA]</scope>
    <source>
        <strain evidence="2">HYR1</strain>
    </source>
</reference>
<dbReference type="EMBL" id="REGN01005545">
    <property type="protein sequence ID" value="RNA12966.1"/>
    <property type="molecule type" value="Genomic_DNA"/>
</dbReference>